<comment type="caution">
    <text evidence="1">The sequence shown here is derived from an EMBL/GenBank/DDBJ whole genome shotgun (WGS) entry which is preliminary data.</text>
</comment>
<evidence type="ECO:0000313" key="2">
    <source>
        <dbReference type="Proteomes" id="UP001631993"/>
    </source>
</evidence>
<name>A0ABW9J0B4_STRGJ</name>
<dbReference type="EMBL" id="JBJVNE010000219">
    <property type="protein sequence ID" value="MFM9653696.1"/>
    <property type="molecule type" value="Genomic_DNA"/>
</dbReference>
<protein>
    <submittedName>
        <fullName evidence="1">Uncharacterized protein</fullName>
    </submittedName>
</protein>
<sequence length="93" mass="10170">SQARFRDPEWDALKTAVADLVLDHDGLDSEGLRNHLKSNGFAAALGVLDGDATPKIERYARSSTPADEVARDWIGVLDRHDLAALEDEVLMAQ</sequence>
<dbReference type="Proteomes" id="UP001631993">
    <property type="component" value="Unassembled WGS sequence"/>
</dbReference>
<keyword evidence="2" id="KW-1185">Reference proteome</keyword>
<gene>
    <name evidence="1" type="ORF">ACKI1S_47565</name>
</gene>
<evidence type="ECO:0000313" key="1">
    <source>
        <dbReference type="EMBL" id="MFM9653696.1"/>
    </source>
</evidence>
<organism evidence="1 2">
    <name type="scientific">Streptomyces galilaeus</name>
    <dbReference type="NCBI Taxonomy" id="33899"/>
    <lineage>
        <taxon>Bacteria</taxon>
        <taxon>Bacillati</taxon>
        <taxon>Actinomycetota</taxon>
        <taxon>Actinomycetes</taxon>
        <taxon>Kitasatosporales</taxon>
        <taxon>Streptomycetaceae</taxon>
        <taxon>Streptomyces</taxon>
    </lineage>
</organism>
<feature type="non-terminal residue" evidence="1">
    <location>
        <position position="93"/>
    </location>
</feature>
<feature type="non-terminal residue" evidence="1">
    <location>
        <position position="1"/>
    </location>
</feature>
<reference evidence="1 2" key="1">
    <citation type="submission" date="2024-12" db="EMBL/GenBank/DDBJ databases">
        <title>Forecasting of Potato common scab and diversities of Pathogenic streptomyces spp. in china.</title>
        <authorList>
            <person name="Handique U."/>
            <person name="Wu J."/>
        </authorList>
    </citation>
    <scope>NUCLEOTIDE SEQUENCE [LARGE SCALE GENOMIC DNA]</scope>
    <source>
        <strain evidence="1 2">ZRIMU1585</strain>
    </source>
</reference>
<accession>A0ABW9J0B4</accession>
<proteinExistence type="predicted"/>
<dbReference type="RefSeq" id="WP_409097915.1">
    <property type="nucleotide sequence ID" value="NZ_JBJVNE010000219.1"/>
</dbReference>